<dbReference type="AlphaFoldDB" id="M3BPL9"/>
<dbReference type="OMA" id="RTSYTIT"/>
<dbReference type="STRING" id="692275.M3BPL9"/>
<organism evidence="1 2">
    <name type="scientific">Sphaerulina musiva (strain SO2202)</name>
    <name type="common">Poplar stem canker fungus</name>
    <name type="synonym">Septoria musiva</name>
    <dbReference type="NCBI Taxonomy" id="692275"/>
    <lineage>
        <taxon>Eukaryota</taxon>
        <taxon>Fungi</taxon>
        <taxon>Dikarya</taxon>
        <taxon>Ascomycota</taxon>
        <taxon>Pezizomycotina</taxon>
        <taxon>Dothideomycetes</taxon>
        <taxon>Dothideomycetidae</taxon>
        <taxon>Mycosphaerellales</taxon>
        <taxon>Mycosphaerellaceae</taxon>
        <taxon>Sphaerulina</taxon>
    </lineage>
</organism>
<dbReference type="RefSeq" id="XP_016756234.1">
    <property type="nucleotide sequence ID" value="XM_016907859.1"/>
</dbReference>
<protein>
    <submittedName>
        <fullName evidence="1">Uncharacterized protein</fullName>
    </submittedName>
</protein>
<evidence type="ECO:0000313" key="1">
    <source>
        <dbReference type="EMBL" id="EMF08113.1"/>
    </source>
</evidence>
<proteinExistence type="predicted"/>
<gene>
    <name evidence="1" type="ORF">SEPMUDRAFT_159631</name>
</gene>
<keyword evidence="2" id="KW-1185">Reference proteome</keyword>
<dbReference type="HOGENOM" id="CLU_1220355_0_0_1"/>
<dbReference type="EMBL" id="KB456272">
    <property type="protein sequence ID" value="EMF08113.1"/>
    <property type="molecule type" value="Genomic_DNA"/>
</dbReference>
<dbReference type="Proteomes" id="UP000016931">
    <property type="component" value="Unassembled WGS sequence"/>
</dbReference>
<reference evidence="1 2" key="1">
    <citation type="journal article" date="2012" name="PLoS Pathog.">
        <title>Diverse lifestyles and strategies of plant pathogenesis encoded in the genomes of eighteen Dothideomycetes fungi.</title>
        <authorList>
            <person name="Ohm R.A."/>
            <person name="Feau N."/>
            <person name="Henrissat B."/>
            <person name="Schoch C.L."/>
            <person name="Horwitz B.A."/>
            <person name="Barry K.W."/>
            <person name="Condon B.J."/>
            <person name="Copeland A.C."/>
            <person name="Dhillon B."/>
            <person name="Glaser F."/>
            <person name="Hesse C.N."/>
            <person name="Kosti I."/>
            <person name="LaButti K."/>
            <person name="Lindquist E.A."/>
            <person name="Lucas S."/>
            <person name="Salamov A.A."/>
            <person name="Bradshaw R.E."/>
            <person name="Ciuffetti L."/>
            <person name="Hamelin R.C."/>
            <person name="Kema G.H.J."/>
            <person name="Lawrence C."/>
            <person name="Scott J.A."/>
            <person name="Spatafora J.W."/>
            <person name="Turgeon B.G."/>
            <person name="de Wit P.J.G.M."/>
            <person name="Zhong S."/>
            <person name="Goodwin S.B."/>
            <person name="Grigoriev I.V."/>
        </authorList>
    </citation>
    <scope>NUCLEOTIDE SEQUENCE [LARGE SCALE GENOMIC DNA]</scope>
    <source>
        <strain evidence="1 2">SO2202</strain>
    </source>
</reference>
<evidence type="ECO:0000313" key="2">
    <source>
        <dbReference type="Proteomes" id="UP000016931"/>
    </source>
</evidence>
<accession>M3BPL9</accession>
<dbReference type="OrthoDB" id="4757738at2759"/>
<dbReference type="GeneID" id="27904996"/>
<name>M3BPL9_SPHMS</name>
<sequence>MGNVVSHVMRHHRGSTLARREIEDVLNRLSVLAEVKARNHHSRVTSHPIDAEILPIEKVVRKVHLAHCGVSSGNVKAVQDAIEEHFGYYMVGDVVEGLSAVLTETIDHLMNTLSSKNSSEFTSYAITIGNTGSIGRIDIYMFYYKFASPHVARMLSNCLITSLVVSMVEPSKLRLDDVRALAKAPYSSPLPGESEREADERLERIENLLVQVTQTALGKALQRSASA</sequence>
<dbReference type="eggNOG" id="ENOG502RGA4">
    <property type="taxonomic scope" value="Eukaryota"/>
</dbReference>